<dbReference type="EC" id="2.7.4.8" evidence="2"/>
<keyword evidence="5" id="KW-0547">Nucleotide-binding</keyword>
<dbReference type="GO" id="GO:0005829">
    <property type="term" value="C:cytosol"/>
    <property type="evidence" value="ECO:0007669"/>
    <property type="project" value="TreeGrafter"/>
</dbReference>
<dbReference type="InterPro" id="IPR017665">
    <property type="entry name" value="Guanylate_kinase"/>
</dbReference>
<keyword evidence="7" id="KW-0067">ATP-binding</keyword>
<gene>
    <name evidence="11" type="ORF">K402DRAFT_329356</name>
</gene>
<dbReference type="SUPFAM" id="SSF52540">
    <property type="entry name" value="P-loop containing nucleoside triphosphate hydrolases"/>
    <property type="match status" value="1"/>
</dbReference>
<evidence type="ECO:0000259" key="10">
    <source>
        <dbReference type="PROSITE" id="PS50052"/>
    </source>
</evidence>
<evidence type="ECO:0000256" key="4">
    <source>
        <dbReference type="ARBA" id="ARBA00022679"/>
    </source>
</evidence>
<dbReference type="GO" id="GO:0004385">
    <property type="term" value="F:GMP kinase activity"/>
    <property type="evidence" value="ECO:0007669"/>
    <property type="project" value="UniProtKB-EC"/>
</dbReference>
<dbReference type="OrthoDB" id="6334211at2759"/>
<dbReference type="InterPro" id="IPR008144">
    <property type="entry name" value="Guanylate_kin-like_dom"/>
</dbReference>
<dbReference type="CDD" id="cd00071">
    <property type="entry name" value="GMPK"/>
    <property type="match status" value="1"/>
</dbReference>
<keyword evidence="4" id="KW-0808">Transferase</keyword>
<evidence type="ECO:0000313" key="12">
    <source>
        <dbReference type="Proteomes" id="UP000800041"/>
    </source>
</evidence>
<evidence type="ECO:0000256" key="1">
    <source>
        <dbReference type="ARBA" id="ARBA00005790"/>
    </source>
</evidence>
<organism evidence="11 12">
    <name type="scientific">Aulographum hederae CBS 113979</name>
    <dbReference type="NCBI Taxonomy" id="1176131"/>
    <lineage>
        <taxon>Eukaryota</taxon>
        <taxon>Fungi</taxon>
        <taxon>Dikarya</taxon>
        <taxon>Ascomycota</taxon>
        <taxon>Pezizomycotina</taxon>
        <taxon>Dothideomycetes</taxon>
        <taxon>Pleosporomycetidae</taxon>
        <taxon>Aulographales</taxon>
        <taxon>Aulographaceae</taxon>
    </lineage>
</organism>
<dbReference type="EMBL" id="ML977150">
    <property type="protein sequence ID" value="KAF1988004.1"/>
    <property type="molecule type" value="Genomic_DNA"/>
</dbReference>
<reference evidence="11" key="1">
    <citation type="journal article" date="2020" name="Stud. Mycol.">
        <title>101 Dothideomycetes genomes: a test case for predicting lifestyles and emergence of pathogens.</title>
        <authorList>
            <person name="Haridas S."/>
            <person name="Albert R."/>
            <person name="Binder M."/>
            <person name="Bloem J."/>
            <person name="Labutti K."/>
            <person name="Salamov A."/>
            <person name="Andreopoulos B."/>
            <person name="Baker S."/>
            <person name="Barry K."/>
            <person name="Bills G."/>
            <person name="Bluhm B."/>
            <person name="Cannon C."/>
            <person name="Castanera R."/>
            <person name="Culley D."/>
            <person name="Daum C."/>
            <person name="Ezra D."/>
            <person name="Gonzalez J."/>
            <person name="Henrissat B."/>
            <person name="Kuo A."/>
            <person name="Liang C."/>
            <person name="Lipzen A."/>
            <person name="Lutzoni F."/>
            <person name="Magnuson J."/>
            <person name="Mondo S."/>
            <person name="Nolan M."/>
            <person name="Ohm R."/>
            <person name="Pangilinan J."/>
            <person name="Park H.-J."/>
            <person name="Ramirez L."/>
            <person name="Alfaro M."/>
            <person name="Sun H."/>
            <person name="Tritt A."/>
            <person name="Yoshinaga Y."/>
            <person name="Zwiers L.-H."/>
            <person name="Turgeon B."/>
            <person name="Goodwin S."/>
            <person name="Spatafora J."/>
            <person name="Crous P."/>
            <person name="Grigoriev I."/>
        </authorList>
    </citation>
    <scope>NUCLEOTIDE SEQUENCE</scope>
    <source>
        <strain evidence="11">CBS 113979</strain>
    </source>
</reference>
<evidence type="ECO:0000256" key="6">
    <source>
        <dbReference type="ARBA" id="ARBA00022777"/>
    </source>
</evidence>
<evidence type="ECO:0000256" key="8">
    <source>
        <dbReference type="ARBA" id="ARBA00030128"/>
    </source>
</evidence>
<comment type="similarity">
    <text evidence="1">Belongs to the guanylate kinase family.</text>
</comment>
<dbReference type="FunFam" id="3.40.50.300:FF:000776">
    <property type="entry name" value="Guanylate kinase 2"/>
    <property type="match status" value="1"/>
</dbReference>
<feature type="region of interest" description="Disordered" evidence="9">
    <location>
        <begin position="1"/>
        <end position="23"/>
    </location>
</feature>
<dbReference type="AlphaFoldDB" id="A0A6G1H4L2"/>
<dbReference type="PANTHER" id="PTHR23117:SF13">
    <property type="entry name" value="GUANYLATE KINASE"/>
    <property type="match status" value="1"/>
</dbReference>
<accession>A0A6G1H4L2</accession>
<name>A0A6G1H4L2_9PEZI</name>
<evidence type="ECO:0000256" key="5">
    <source>
        <dbReference type="ARBA" id="ARBA00022741"/>
    </source>
</evidence>
<dbReference type="PANTHER" id="PTHR23117">
    <property type="entry name" value="GUANYLATE KINASE-RELATED"/>
    <property type="match status" value="1"/>
</dbReference>
<dbReference type="InterPro" id="IPR020590">
    <property type="entry name" value="Guanylate_kinase_CS"/>
</dbReference>
<dbReference type="InterPro" id="IPR027417">
    <property type="entry name" value="P-loop_NTPase"/>
</dbReference>
<dbReference type="PROSITE" id="PS50052">
    <property type="entry name" value="GUANYLATE_KINASE_2"/>
    <property type="match status" value="1"/>
</dbReference>
<keyword evidence="12" id="KW-1185">Reference proteome</keyword>
<dbReference type="GO" id="GO:0005524">
    <property type="term" value="F:ATP binding"/>
    <property type="evidence" value="ECO:0007669"/>
    <property type="project" value="UniProtKB-KW"/>
</dbReference>
<dbReference type="InterPro" id="IPR008145">
    <property type="entry name" value="GK/Ca_channel_bsu"/>
</dbReference>
<evidence type="ECO:0000256" key="9">
    <source>
        <dbReference type="SAM" id="MobiDB-lite"/>
    </source>
</evidence>
<evidence type="ECO:0000313" key="11">
    <source>
        <dbReference type="EMBL" id="KAF1988004.1"/>
    </source>
</evidence>
<protein>
    <recommendedName>
        <fullName evidence="3">Guanylate kinase</fullName>
        <ecNumber evidence="2">2.7.4.8</ecNumber>
    </recommendedName>
    <alternativeName>
        <fullName evidence="8">GMP kinase</fullName>
    </alternativeName>
</protein>
<dbReference type="Proteomes" id="UP000800041">
    <property type="component" value="Unassembled WGS sequence"/>
</dbReference>
<evidence type="ECO:0000256" key="3">
    <source>
        <dbReference type="ARBA" id="ARBA00016296"/>
    </source>
</evidence>
<evidence type="ECO:0000256" key="2">
    <source>
        <dbReference type="ARBA" id="ARBA00012961"/>
    </source>
</evidence>
<feature type="domain" description="Guanylate kinase-like" evidence="10">
    <location>
        <begin position="12"/>
        <end position="196"/>
    </location>
</feature>
<dbReference type="Gene3D" id="3.40.50.300">
    <property type="entry name" value="P-loop containing nucleotide triphosphate hydrolases"/>
    <property type="match status" value="1"/>
</dbReference>
<evidence type="ECO:0000256" key="7">
    <source>
        <dbReference type="ARBA" id="ARBA00022840"/>
    </source>
</evidence>
<dbReference type="SMART" id="SM00072">
    <property type="entry name" value="GuKc"/>
    <property type="match status" value="1"/>
</dbReference>
<proteinExistence type="inferred from homology"/>
<keyword evidence="6 11" id="KW-0418">Kinase</keyword>
<dbReference type="NCBIfam" id="TIGR03263">
    <property type="entry name" value="guanyl_kin"/>
    <property type="match status" value="1"/>
</dbReference>
<dbReference type="Pfam" id="PF00625">
    <property type="entry name" value="Guanylate_kin"/>
    <property type="match status" value="1"/>
</dbReference>
<dbReference type="PROSITE" id="PS00856">
    <property type="entry name" value="GUANYLATE_KINASE_1"/>
    <property type="match status" value="1"/>
</dbReference>
<sequence length="198" mass="22136">MAPTGQEGKQEERTIVISGPSGSGKSTIINKKLFGEFPDKFGFGVSHTTRSPRAGESPGESYHYITRDEFEKMIADGGFIEHAQFGGNYYGTSYATVDDIARQGKRCILDIEMEGVKQIAKSHLKAKFLFLSPPSPEVLEQRLRGRQTDSEEAIQKRLTQAVREMEFARSGEAPHEKIVVNDDLDRAYEEVKEFCLSP</sequence>